<dbReference type="InterPro" id="IPR050185">
    <property type="entry name" value="Ub_carboxyl-term_hydrolase"/>
</dbReference>
<accession>A0A915ICD2</accession>
<dbReference type="PROSITE" id="PS50235">
    <property type="entry name" value="USP_3"/>
    <property type="match status" value="1"/>
</dbReference>
<dbReference type="GO" id="GO:0016579">
    <property type="term" value="P:protein deubiquitination"/>
    <property type="evidence" value="ECO:0007669"/>
    <property type="project" value="InterPro"/>
</dbReference>
<dbReference type="SUPFAM" id="SSF54001">
    <property type="entry name" value="Cysteine proteinases"/>
    <property type="match status" value="1"/>
</dbReference>
<dbReference type="GO" id="GO:0005794">
    <property type="term" value="C:Golgi apparatus"/>
    <property type="evidence" value="ECO:0007669"/>
    <property type="project" value="TreeGrafter"/>
</dbReference>
<dbReference type="WBParaSite" id="nRc.2.0.1.t11557-RA">
    <property type="protein sequence ID" value="nRc.2.0.1.t11557-RA"/>
    <property type="gene ID" value="nRc.2.0.1.g11557"/>
</dbReference>
<dbReference type="Pfam" id="PF00443">
    <property type="entry name" value="UCH"/>
    <property type="match status" value="1"/>
</dbReference>
<dbReference type="EC" id="3.4.19.12" evidence="2"/>
<dbReference type="Proteomes" id="UP000887565">
    <property type="component" value="Unplaced"/>
</dbReference>
<protein>
    <recommendedName>
        <fullName evidence="2">ubiquitinyl hydrolase 1</fullName>
        <ecNumber evidence="2">3.4.19.12</ecNumber>
    </recommendedName>
</protein>
<proteinExistence type="predicted"/>
<dbReference type="InterPro" id="IPR018200">
    <property type="entry name" value="USP_CS"/>
</dbReference>
<dbReference type="PANTHER" id="PTHR21646">
    <property type="entry name" value="UBIQUITIN CARBOXYL-TERMINAL HYDROLASE"/>
    <property type="match status" value="1"/>
</dbReference>
<sequence length="536" mass="62265">MMNKNNNWKKIRTFFAEKQKAFPPPSLPVSVDHCTLTGLCQKITEKRKLKKKERKDLYFVGHHQYKPTTFGLPLVLPADINQTTWSGKYLYENVRMQLARLIASGNKSSRFNRALDGDEQLYHEYPFVLKIVAKNLNNRGFCRCARCPWFRFCFGCRIECNENCFVDLSDCFVAIDWDITAWHLRYNPSLETLGANQARAVLRALMIEREKFLRIAREESRGYHEIVVENDFSDEAVVTGNVTMIFEAITFFPASFVKHFEEHPSVRESYVQHFEPITLDSCLKVFTQPEELKDSDNYYCSKCRAHCPASKKLDIWRLPPILIVHFKRFQYVNEKWVKSCKMVNFPRKDFNPSKYLAINDCDKRKIFSNLTEATVTKQNGFSKNSDYMTDNAATVDERDFKLEAEVNEAAVDVPDTFEKFLSCGQHSHRLLDDTVNSDELKYDLYAVACHAGMLGAGHYVAYARNINEKWYLYNDSSCKQIDPNDIDGSLAYILFYERRGLDYGKYIPDLTGKTPRNVDAADREIESEFKRACCIQ</sequence>
<keyword evidence="4" id="KW-1185">Reference proteome</keyword>
<comment type="catalytic activity">
    <reaction evidence="1">
        <text>Thiol-dependent hydrolysis of ester, thioester, amide, peptide and isopeptide bonds formed by the C-terminal Gly of ubiquitin (a 76-residue protein attached to proteins as an intracellular targeting signal).</text>
        <dbReference type="EC" id="3.4.19.12"/>
    </reaction>
</comment>
<name>A0A915ICD2_ROMCU</name>
<dbReference type="PROSITE" id="PS00973">
    <property type="entry name" value="USP_2"/>
    <property type="match status" value="1"/>
</dbReference>
<dbReference type="InterPro" id="IPR038765">
    <property type="entry name" value="Papain-like_cys_pep_sf"/>
</dbReference>
<organism evidence="4 5">
    <name type="scientific">Romanomermis culicivorax</name>
    <name type="common">Nematode worm</name>
    <dbReference type="NCBI Taxonomy" id="13658"/>
    <lineage>
        <taxon>Eukaryota</taxon>
        <taxon>Metazoa</taxon>
        <taxon>Ecdysozoa</taxon>
        <taxon>Nematoda</taxon>
        <taxon>Enoplea</taxon>
        <taxon>Dorylaimia</taxon>
        <taxon>Mermithida</taxon>
        <taxon>Mermithoidea</taxon>
        <taxon>Mermithidae</taxon>
        <taxon>Romanomermis</taxon>
    </lineage>
</organism>
<dbReference type="GO" id="GO:0004843">
    <property type="term" value="F:cysteine-type deubiquitinase activity"/>
    <property type="evidence" value="ECO:0007669"/>
    <property type="project" value="UniProtKB-EC"/>
</dbReference>
<evidence type="ECO:0000259" key="3">
    <source>
        <dbReference type="PROSITE" id="PS50235"/>
    </source>
</evidence>
<dbReference type="OMA" id="YLAINDC"/>
<evidence type="ECO:0000313" key="5">
    <source>
        <dbReference type="WBParaSite" id="nRc.2.0.1.t11557-RA"/>
    </source>
</evidence>
<dbReference type="InterPro" id="IPR001394">
    <property type="entry name" value="Peptidase_C19_UCH"/>
</dbReference>
<reference evidence="5" key="1">
    <citation type="submission" date="2022-11" db="UniProtKB">
        <authorList>
            <consortium name="WormBaseParasite"/>
        </authorList>
    </citation>
    <scope>IDENTIFICATION</scope>
</reference>
<dbReference type="InterPro" id="IPR028889">
    <property type="entry name" value="USP"/>
</dbReference>
<evidence type="ECO:0000256" key="2">
    <source>
        <dbReference type="ARBA" id="ARBA00012759"/>
    </source>
</evidence>
<dbReference type="PANTHER" id="PTHR21646:SF76">
    <property type="entry name" value="UBIQUITIN CARBOXYL-TERMINAL HYDROLASE 32"/>
    <property type="match status" value="1"/>
</dbReference>
<feature type="domain" description="USP" evidence="3">
    <location>
        <begin position="1"/>
        <end position="499"/>
    </location>
</feature>
<evidence type="ECO:0000313" key="4">
    <source>
        <dbReference type="Proteomes" id="UP000887565"/>
    </source>
</evidence>
<evidence type="ECO:0000256" key="1">
    <source>
        <dbReference type="ARBA" id="ARBA00000707"/>
    </source>
</evidence>
<dbReference type="Gene3D" id="3.90.70.10">
    <property type="entry name" value="Cysteine proteinases"/>
    <property type="match status" value="1"/>
</dbReference>
<dbReference type="AlphaFoldDB" id="A0A915ICD2"/>